<gene>
    <name evidence="6" type="ORF">B0I33_1164</name>
</gene>
<dbReference type="Gene3D" id="1.10.357.10">
    <property type="entry name" value="Tetracycline Repressor, domain 2"/>
    <property type="match status" value="1"/>
</dbReference>
<dbReference type="SUPFAM" id="SSF46689">
    <property type="entry name" value="Homeodomain-like"/>
    <property type="match status" value="1"/>
</dbReference>
<keyword evidence="7" id="KW-1185">Reference proteome</keyword>
<dbReference type="SUPFAM" id="SSF48498">
    <property type="entry name" value="Tetracyclin repressor-like, C-terminal domain"/>
    <property type="match status" value="1"/>
</dbReference>
<evidence type="ECO:0000256" key="1">
    <source>
        <dbReference type="ARBA" id="ARBA00023015"/>
    </source>
</evidence>
<reference evidence="6 7" key="1">
    <citation type="submission" date="2018-03" db="EMBL/GenBank/DDBJ databases">
        <title>Genomic Encyclopedia of Type Strains, Phase III (KMG-III): the genomes of soil and plant-associated and newly described type strains.</title>
        <authorList>
            <person name="Whitman W."/>
        </authorList>
    </citation>
    <scope>NUCLEOTIDE SEQUENCE [LARGE SCALE GENOMIC DNA]</scope>
    <source>
        <strain evidence="6 7">CGMCC 4.7125</strain>
    </source>
</reference>
<dbReference type="PROSITE" id="PS50977">
    <property type="entry name" value="HTH_TETR_2"/>
    <property type="match status" value="1"/>
</dbReference>
<dbReference type="OrthoDB" id="4709966at2"/>
<keyword evidence="2 4" id="KW-0238">DNA-binding</keyword>
<proteinExistence type="predicted"/>
<dbReference type="InterPro" id="IPR001647">
    <property type="entry name" value="HTH_TetR"/>
</dbReference>
<evidence type="ECO:0000313" key="7">
    <source>
        <dbReference type="Proteomes" id="UP000238362"/>
    </source>
</evidence>
<accession>A0A2T0LK87</accession>
<feature type="DNA-binding region" description="H-T-H motif" evidence="4">
    <location>
        <begin position="32"/>
        <end position="51"/>
    </location>
</feature>
<keyword evidence="3" id="KW-0804">Transcription</keyword>
<dbReference type="EMBL" id="PVNH01000016">
    <property type="protein sequence ID" value="PRX43271.1"/>
    <property type="molecule type" value="Genomic_DNA"/>
</dbReference>
<evidence type="ECO:0000256" key="3">
    <source>
        <dbReference type="ARBA" id="ARBA00023163"/>
    </source>
</evidence>
<dbReference type="GO" id="GO:0003700">
    <property type="term" value="F:DNA-binding transcription factor activity"/>
    <property type="evidence" value="ECO:0007669"/>
    <property type="project" value="TreeGrafter"/>
</dbReference>
<dbReference type="PANTHER" id="PTHR30055:SF234">
    <property type="entry name" value="HTH-TYPE TRANSCRIPTIONAL REGULATOR BETI"/>
    <property type="match status" value="1"/>
</dbReference>
<evidence type="ECO:0000256" key="4">
    <source>
        <dbReference type="PROSITE-ProRule" id="PRU00335"/>
    </source>
</evidence>
<dbReference type="InterPro" id="IPR025996">
    <property type="entry name" value="MT1864/Rv1816-like_C"/>
</dbReference>
<dbReference type="AlphaFoldDB" id="A0A2T0LK87"/>
<feature type="domain" description="HTH tetR-type" evidence="5">
    <location>
        <begin position="9"/>
        <end position="69"/>
    </location>
</feature>
<protein>
    <submittedName>
        <fullName evidence="6">TetR family transcriptional regulator</fullName>
    </submittedName>
</protein>
<dbReference type="Proteomes" id="UP000238362">
    <property type="component" value="Unassembled WGS sequence"/>
</dbReference>
<dbReference type="Pfam" id="PF00440">
    <property type="entry name" value="TetR_N"/>
    <property type="match status" value="1"/>
</dbReference>
<name>A0A2T0LK87_9PSEU</name>
<keyword evidence="1" id="KW-0805">Transcription regulation</keyword>
<dbReference type="Pfam" id="PF13305">
    <property type="entry name" value="TetR_C_33"/>
    <property type="match status" value="1"/>
</dbReference>
<evidence type="ECO:0000256" key="2">
    <source>
        <dbReference type="ARBA" id="ARBA00023125"/>
    </source>
</evidence>
<dbReference type="PANTHER" id="PTHR30055">
    <property type="entry name" value="HTH-TYPE TRANSCRIPTIONAL REGULATOR RUTR"/>
    <property type="match status" value="1"/>
</dbReference>
<evidence type="ECO:0000259" key="5">
    <source>
        <dbReference type="PROSITE" id="PS50977"/>
    </source>
</evidence>
<dbReference type="GO" id="GO:0000976">
    <property type="term" value="F:transcription cis-regulatory region binding"/>
    <property type="evidence" value="ECO:0007669"/>
    <property type="project" value="TreeGrafter"/>
</dbReference>
<evidence type="ECO:0000313" key="6">
    <source>
        <dbReference type="EMBL" id="PRX43271.1"/>
    </source>
</evidence>
<dbReference type="InterPro" id="IPR036271">
    <property type="entry name" value="Tet_transcr_reg_TetR-rel_C_sf"/>
</dbReference>
<organism evidence="6 7">
    <name type="scientific">Prauserella shujinwangii</name>
    <dbReference type="NCBI Taxonomy" id="1453103"/>
    <lineage>
        <taxon>Bacteria</taxon>
        <taxon>Bacillati</taxon>
        <taxon>Actinomycetota</taxon>
        <taxon>Actinomycetes</taxon>
        <taxon>Pseudonocardiales</taxon>
        <taxon>Pseudonocardiaceae</taxon>
        <taxon>Prauserella</taxon>
    </lineage>
</organism>
<dbReference type="InterPro" id="IPR009057">
    <property type="entry name" value="Homeodomain-like_sf"/>
</dbReference>
<comment type="caution">
    <text evidence="6">The sequence shown here is derived from an EMBL/GenBank/DDBJ whole genome shotgun (WGS) entry which is preliminary data.</text>
</comment>
<dbReference type="InterPro" id="IPR050109">
    <property type="entry name" value="HTH-type_TetR-like_transc_reg"/>
</dbReference>
<sequence>MPRPRTHDEALRLRLLDRAGELLSTEGAKALGLRRLAADAGTSTTAVYSLFGGKTELVNALYVEGFRRLGARLRAVERTGDVVADLVRLGLAYRASALASRNLYPVMFTRAVPGFEPNEAAARLARSTVDPLLETVRDGVDRGVLADVPPGVIAASCWAFAHGLVSLELDGNLPPEFGTAGMYERALRANASGWLRAGA</sequence>
<dbReference type="RefSeq" id="WP_106182544.1">
    <property type="nucleotide sequence ID" value="NZ_PVNH01000016.1"/>
</dbReference>